<keyword evidence="4" id="KW-1185">Reference proteome</keyword>
<dbReference type="SUPFAM" id="SSF82657">
    <property type="entry name" value="BolA-like"/>
    <property type="match status" value="1"/>
</dbReference>
<dbReference type="InterPro" id="IPR036065">
    <property type="entry name" value="BolA-like_sf"/>
</dbReference>
<dbReference type="InterPro" id="IPR002634">
    <property type="entry name" value="BolA"/>
</dbReference>
<protein>
    <submittedName>
        <fullName evidence="3">BolA family iron metabolism protein IbaG</fullName>
    </submittedName>
</protein>
<evidence type="ECO:0000256" key="2">
    <source>
        <dbReference type="RuleBase" id="RU003860"/>
    </source>
</evidence>
<dbReference type="InterPro" id="IPR050961">
    <property type="entry name" value="BolA/IbaG_stress_morph_reg"/>
</dbReference>
<dbReference type="Pfam" id="PF01722">
    <property type="entry name" value="BolA"/>
    <property type="match status" value="1"/>
</dbReference>
<dbReference type="EMBL" id="JBHUHT010000025">
    <property type="protein sequence ID" value="MFD2097523.1"/>
    <property type="molecule type" value="Genomic_DNA"/>
</dbReference>
<dbReference type="Proteomes" id="UP001597380">
    <property type="component" value="Unassembled WGS sequence"/>
</dbReference>
<gene>
    <name evidence="3" type="primary">ibaG</name>
    <name evidence="3" type="ORF">ACFSJ3_16135</name>
</gene>
<comment type="similarity">
    <text evidence="1 2">Belongs to the BolA/IbaG family.</text>
</comment>
<sequence length="85" mass="9583">MDNEKIQSLLTEALSLDEVYVKSDGSHYEIIAVGECFEGMRSVKRQQTVYGPLMDTIAAGDMHAVSIKAFTPSEWQRDRKLMMPS</sequence>
<name>A0ABW4XSR6_9GAMM</name>
<evidence type="ECO:0000313" key="3">
    <source>
        <dbReference type="EMBL" id="MFD2097523.1"/>
    </source>
</evidence>
<accession>A0ABW4XSR6</accession>
<reference evidence="4" key="1">
    <citation type="journal article" date="2019" name="Int. J. Syst. Evol. Microbiol.">
        <title>The Global Catalogue of Microorganisms (GCM) 10K type strain sequencing project: providing services to taxonomists for standard genome sequencing and annotation.</title>
        <authorList>
            <consortium name="The Broad Institute Genomics Platform"/>
            <consortium name="The Broad Institute Genome Sequencing Center for Infectious Disease"/>
            <person name="Wu L."/>
            <person name="Ma J."/>
        </authorList>
    </citation>
    <scope>NUCLEOTIDE SEQUENCE [LARGE SCALE GENOMIC DNA]</scope>
    <source>
        <strain evidence="4">CGMCC 1.10992</strain>
    </source>
</reference>
<proteinExistence type="inferred from homology"/>
<comment type="caution">
    <text evidence="3">The sequence shown here is derived from an EMBL/GenBank/DDBJ whole genome shotgun (WGS) entry which is preliminary data.</text>
</comment>
<evidence type="ECO:0000313" key="4">
    <source>
        <dbReference type="Proteomes" id="UP001597380"/>
    </source>
</evidence>
<dbReference type="PIRSF" id="PIRSF003113">
    <property type="entry name" value="BolA"/>
    <property type="match status" value="1"/>
</dbReference>
<evidence type="ECO:0000256" key="1">
    <source>
        <dbReference type="ARBA" id="ARBA00005578"/>
    </source>
</evidence>
<dbReference type="PANTHER" id="PTHR46229">
    <property type="entry name" value="BOLA TRANSCRIPTION REGULATOR"/>
    <property type="match status" value="1"/>
</dbReference>
<organism evidence="3 4">
    <name type="scientific">Corallincola platygyrae</name>
    <dbReference type="NCBI Taxonomy" id="1193278"/>
    <lineage>
        <taxon>Bacteria</taxon>
        <taxon>Pseudomonadati</taxon>
        <taxon>Pseudomonadota</taxon>
        <taxon>Gammaproteobacteria</taxon>
        <taxon>Alteromonadales</taxon>
        <taxon>Psychromonadaceae</taxon>
        <taxon>Corallincola</taxon>
    </lineage>
</organism>
<dbReference type="PANTHER" id="PTHR46229:SF4">
    <property type="entry name" value="ACID STRESS PROTEIN IBAG"/>
    <property type="match status" value="1"/>
</dbReference>
<dbReference type="RefSeq" id="WP_345341580.1">
    <property type="nucleotide sequence ID" value="NZ_BAABLI010000029.1"/>
</dbReference>
<dbReference type="Gene3D" id="3.30.300.90">
    <property type="entry name" value="BolA-like"/>
    <property type="match status" value="1"/>
</dbReference>